<feature type="transmembrane region" description="Helical" evidence="5">
    <location>
        <begin position="309"/>
        <end position="328"/>
    </location>
</feature>
<feature type="transmembrane region" description="Helical" evidence="5">
    <location>
        <begin position="151"/>
        <end position="174"/>
    </location>
</feature>
<dbReference type="PANTHER" id="PTHR33514">
    <property type="entry name" value="PROTEIN ABCI12, CHLOROPLASTIC"/>
    <property type="match status" value="1"/>
</dbReference>
<evidence type="ECO:0000256" key="3">
    <source>
        <dbReference type="ARBA" id="ARBA00022989"/>
    </source>
</evidence>
<keyword evidence="4 5" id="KW-0472">Membrane</keyword>
<evidence type="ECO:0000256" key="1">
    <source>
        <dbReference type="ARBA" id="ARBA00004141"/>
    </source>
</evidence>
<dbReference type="InterPro" id="IPR003339">
    <property type="entry name" value="ABC/ECF_trnsptr_transmembrane"/>
</dbReference>
<dbReference type="EMBL" id="VKKG01000002">
    <property type="protein sequence ID" value="TRY19035.1"/>
    <property type="molecule type" value="Genomic_DNA"/>
</dbReference>
<dbReference type="GO" id="GO:0005886">
    <property type="term" value="C:plasma membrane"/>
    <property type="evidence" value="ECO:0007669"/>
    <property type="project" value="TreeGrafter"/>
</dbReference>
<dbReference type="AlphaFoldDB" id="A0A553K2X1"/>
<dbReference type="PANTHER" id="PTHR33514:SF15">
    <property type="entry name" value="COBALT TRANSPORT PROTEIN"/>
    <property type="match status" value="1"/>
</dbReference>
<evidence type="ECO:0000256" key="2">
    <source>
        <dbReference type="ARBA" id="ARBA00022692"/>
    </source>
</evidence>
<organism evidence="6 7">
    <name type="scientific">Tessaracoccus rhinocerotis</name>
    <dbReference type="NCBI Taxonomy" id="1689449"/>
    <lineage>
        <taxon>Bacteria</taxon>
        <taxon>Bacillati</taxon>
        <taxon>Actinomycetota</taxon>
        <taxon>Actinomycetes</taxon>
        <taxon>Propionibacteriales</taxon>
        <taxon>Propionibacteriaceae</taxon>
        <taxon>Tessaracoccus</taxon>
    </lineage>
</organism>
<dbReference type="Pfam" id="PF02361">
    <property type="entry name" value="CbiQ"/>
    <property type="match status" value="1"/>
</dbReference>
<keyword evidence="3 5" id="KW-1133">Transmembrane helix</keyword>
<protein>
    <submittedName>
        <fullName evidence="6">Energy-coupling factor transporter transmembrane protein EcfT</fullName>
    </submittedName>
</protein>
<feature type="transmembrane region" description="Helical" evidence="5">
    <location>
        <begin position="59"/>
        <end position="79"/>
    </location>
</feature>
<dbReference type="OrthoDB" id="5187293at2"/>
<feature type="transmembrane region" description="Helical" evidence="5">
    <location>
        <begin position="268"/>
        <end position="288"/>
    </location>
</feature>
<feature type="transmembrane region" description="Helical" evidence="5">
    <location>
        <begin position="238"/>
        <end position="256"/>
    </location>
</feature>
<evidence type="ECO:0000256" key="5">
    <source>
        <dbReference type="SAM" id="Phobius"/>
    </source>
</evidence>
<evidence type="ECO:0000313" key="6">
    <source>
        <dbReference type="EMBL" id="TRY19035.1"/>
    </source>
</evidence>
<evidence type="ECO:0000313" key="7">
    <source>
        <dbReference type="Proteomes" id="UP000317638"/>
    </source>
</evidence>
<gene>
    <name evidence="6" type="ORF">FOJ82_08020</name>
</gene>
<dbReference type="RefSeq" id="WP_143937927.1">
    <property type="nucleotide sequence ID" value="NZ_VKKG01000002.1"/>
</dbReference>
<dbReference type="CDD" id="cd16914">
    <property type="entry name" value="EcfT"/>
    <property type="match status" value="1"/>
</dbReference>
<comment type="caution">
    <text evidence="6">The sequence shown here is derived from an EMBL/GenBank/DDBJ whole genome shotgun (WGS) entry which is preliminary data.</text>
</comment>
<proteinExistence type="predicted"/>
<keyword evidence="7" id="KW-1185">Reference proteome</keyword>
<keyword evidence="2 5" id="KW-0812">Transmembrane</keyword>
<feature type="transmembrane region" description="Helical" evidence="5">
    <location>
        <begin position="348"/>
        <end position="365"/>
    </location>
</feature>
<dbReference type="Proteomes" id="UP000317638">
    <property type="component" value="Unassembled WGS sequence"/>
</dbReference>
<feature type="transmembrane region" description="Helical" evidence="5">
    <location>
        <begin position="15"/>
        <end position="47"/>
    </location>
</feature>
<accession>A0A553K2X1</accession>
<comment type="subcellular location">
    <subcellularLocation>
        <location evidence="1">Membrane</location>
        <topology evidence="1">Multi-pass membrane protein</topology>
    </subcellularLocation>
</comment>
<evidence type="ECO:0000256" key="4">
    <source>
        <dbReference type="ARBA" id="ARBA00023136"/>
    </source>
</evidence>
<name>A0A553K2X1_9ACTN</name>
<reference evidence="6 7" key="1">
    <citation type="submission" date="2019-07" db="EMBL/GenBank/DDBJ databases">
        <authorList>
            <person name="Zhou L.-Y."/>
        </authorList>
    </citation>
    <scope>NUCLEOTIDE SEQUENCE [LARGE SCALE GENOMIC DNA]</scope>
    <source>
        <strain evidence="6 7">YIM 101269</strain>
    </source>
</reference>
<sequence length="384" mass="40867">MGRYFLPRPIHPFAWWVWAIALAVAANGTTNPLLLAAIVAVASLVTFARRGDNPWARGFMVYLVLGAAIVVVRVAFRVLFGGGDGPTVLLELPEVPLPWWVQGIRLLGPISLEAVLAGLYDGLRLATMIICLGAANSLANPKRLLASLPGALYELGTILVVAIGVFPQLGESVLRVHRARKLRRSPAGRGRRRRHKVVETILIPVLSDALERSLRLAASMDVRGYGRHGTASTNERRWTTSIGLAGLVVVSVGAYLHLSRTAPGPTLLGFNVVSLGLLFAGGLLVALAMRRAGRTVNKSTYRPIRWQGAEWLVVLCGSAMVAAVTITQRSAEAAVLVPAISPPTWPELTTGLLLGLLAAALPAFLTPAPSLADVRVLNTAEGLS</sequence>